<comment type="caution">
    <text evidence="8">The sequence shown here is derived from an EMBL/GenBank/DDBJ whole genome shotgun (WGS) entry which is preliminary data.</text>
</comment>
<accession>A0AAD1Y1Y7</accession>
<keyword evidence="3 5" id="KW-0493">Microtubule</keyword>
<evidence type="ECO:0000259" key="7">
    <source>
        <dbReference type="Pfam" id="PF17681"/>
    </source>
</evidence>
<organism evidence="8 9">
    <name type="scientific">Euplotes crassus</name>
    <dbReference type="NCBI Taxonomy" id="5936"/>
    <lineage>
        <taxon>Eukaryota</taxon>
        <taxon>Sar</taxon>
        <taxon>Alveolata</taxon>
        <taxon>Ciliophora</taxon>
        <taxon>Intramacronucleata</taxon>
        <taxon>Spirotrichea</taxon>
        <taxon>Hypotrichia</taxon>
        <taxon>Euplotida</taxon>
        <taxon>Euplotidae</taxon>
        <taxon>Moneuplotes</taxon>
    </lineage>
</organism>
<dbReference type="GO" id="GO:0051321">
    <property type="term" value="P:meiotic cell cycle"/>
    <property type="evidence" value="ECO:0007669"/>
    <property type="project" value="TreeGrafter"/>
</dbReference>
<evidence type="ECO:0000256" key="1">
    <source>
        <dbReference type="ARBA" id="ARBA00010337"/>
    </source>
</evidence>
<evidence type="ECO:0000256" key="5">
    <source>
        <dbReference type="RuleBase" id="RU363050"/>
    </source>
</evidence>
<dbReference type="InterPro" id="IPR042241">
    <property type="entry name" value="GCP_C_sf"/>
</dbReference>
<evidence type="ECO:0000256" key="4">
    <source>
        <dbReference type="ARBA" id="ARBA00023212"/>
    </source>
</evidence>
<dbReference type="GO" id="GO:0000278">
    <property type="term" value="P:mitotic cell cycle"/>
    <property type="evidence" value="ECO:0007669"/>
    <property type="project" value="TreeGrafter"/>
</dbReference>
<dbReference type="Pfam" id="PF04130">
    <property type="entry name" value="GCP_C_terminal"/>
    <property type="match status" value="1"/>
</dbReference>
<evidence type="ECO:0000259" key="6">
    <source>
        <dbReference type="Pfam" id="PF04130"/>
    </source>
</evidence>
<comment type="subcellular location">
    <subcellularLocation>
        <location evidence="5">Cytoplasm</location>
        <location evidence="5">Cytoskeleton</location>
        <location evidence="5">Microtubule organizing center</location>
    </subcellularLocation>
</comment>
<evidence type="ECO:0000313" key="9">
    <source>
        <dbReference type="Proteomes" id="UP001295684"/>
    </source>
</evidence>
<dbReference type="GO" id="GO:0005874">
    <property type="term" value="C:microtubule"/>
    <property type="evidence" value="ECO:0007669"/>
    <property type="project" value="UniProtKB-KW"/>
</dbReference>
<comment type="similarity">
    <text evidence="1 5">Belongs to the TUBGCP family.</text>
</comment>
<dbReference type="Pfam" id="PF17681">
    <property type="entry name" value="GCP_N_terminal"/>
    <property type="match status" value="1"/>
</dbReference>
<dbReference type="InterPro" id="IPR007259">
    <property type="entry name" value="GCP"/>
</dbReference>
<dbReference type="AlphaFoldDB" id="A0AAD1Y1Y7"/>
<name>A0AAD1Y1Y7_EUPCR</name>
<dbReference type="Proteomes" id="UP001295684">
    <property type="component" value="Unassembled WGS sequence"/>
</dbReference>
<evidence type="ECO:0000256" key="3">
    <source>
        <dbReference type="ARBA" id="ARBA00022701"/>
    </source>
</evidence>
<dbReference type="EMBL" id="CAMPGE010025328">
    <property type="protein sequence ID" value="CAI2383097.1"/>
    <property type="molecule type" value="Genomic_DNA"/>
</dbReference>
<dbReference type="InterPro" id="IPR041470">
    <property type="entry name" value="GCP_N"/>
</dbReference>
<feature type="domain" description="Gamma tubulin complex component C-terminal" evidence="6">
    <location>
        <begin position="540"/>
        <end position="906"/>
    </location>
</feature>
<dbReference type="GO" id="GO:0007020">
    <property type="term" value="P:microtubule nucleation"/>
    <property type="evidence" value="ECO:0007669"/>
    <property type="project" value="InterPro"/>
</dbReference>
<reference evidence="8" key="1">
    <citation type="submission" date="2023-07" db="EMBL/GenBank/DDBJ databases">
        <authorList>
            <consortium name="AG Swart"/>
            <person name="Singh M."/>
            <person name="Singh A."/>
            <person name="Seah K."/>
            <person name="Emmerich C."/>
        </authorList>
    </citation>
    <scope>NUCLEOTIDE SEQUENCE</scope>
    <source>
        <strain evidence="8">DP1</strain>
    </source>
</reference>
<feature type="domain" description="Gamma tubulin complex component protein N-terminal" evidence="7">
    <location>
        <begin position="228"/>
        <end position="535"/>
    </location>
</feature>
<dbReference type="Gene3D" id="1.20.120.1900">
    <property type="entry name" value="Gamma-tubulin complex, C-terminal domain"/>
    <property type="match status" value="1"/>
</dbReference>
<dbReference type="PANTHER" id="PTHR19302:SF13">
    <property type="entry name" value="GAMMA-TUBULIN COMPLEX COMPONENT 2"/>
    <property type="match status" value="1"/>
</dbReference>
<gene>
    <name evidence="8" type="ORF">ECRASSUSDP1_LOCUS24588</name>
</gene>
<dbReference type="GO" id="GO:0051011">
    <property type="term" value="F:microtubule minus-end binding"/>
    <property type="evidence" value="ECO:0007669"/>
    <property type="project" value="TreeGrafter"/>
</dbReference>
<dbReference type="GO" id="GO:0000930">
    <property type="term" value="C:gamma-tubulin complex"/>
    <property type="evidence" value="ECO:0007669"/>
    <property type="project" value="TreeGrafter"/>
</dbReference>
<sequence>MEEEAFHHYGGKVTFRSLKNGKYLAVDLKNACATATGNHPILYVQDLDFPKQEELRVLKFDNRESTEVMTFGTALCFQTEDGSYLTFNANGEMKVEKNPNYESGNNNIAKLAQWTILDSNDILNRGPVTQFDDIALRIPFGSYLMTEDSLLMSANGQAINEETSFKLVKANIPFLPDWLMKRPGVNHNNLVSRPFFDKHIPNQRKKVYEEKPKPIGTFPVEIQETLLLEDLLHAMNSVEGVYIRRINVENEYESSRYVYRVEPDEEQSTCDFSLLYLIGKILPMCNNHDRVLEFVSTHSHFEYGQVSQALCGAINILLKEYLVLVTQLDTEFVKGNLTLQKTWFYIQQSMRMMENLNKLAVDAADKRGGALLNVIYKFLTITSDKSIKELFSFLLEKAAEPFLKILMKWIYFGVLNDPFDEFLVEEDPSMNKDNIEKDFNDSYWQKRFTFREDMIPIFLGKLSIKILHTGKYLNVIRECGKEIKHPCEQEIKISINQSVLNKGNSQASLIQHKDFSEPIETAHSWSSQRLLDLFLVEERLMDRIKSIKHYFFLDLGDFFIHFFDSADKYLENNTKEVSNDKLKSLLEMAIRTSTANADPFKDDLTCELNNYSLIEQIFVMQNIRGAFGTNAYAADAGSGQRHNFPQVPISGMNSIQNYKCVDSFTLDYKVQWPLTLIISRRAITKYQLIFRHLFLCKYIERHLGNSWLMHQGTKELNLDTFLLASYNLRHRMHHFCKNYVYYIVVEVLEPNFHKFKQNMEKVKTVDEILELHNTFLDQCLKECLLTDQNLLKIVIKIVNCCFFFSRIMHRQAATIQEEDSVLTAQNMVIDTNEGPSAYCKYRQTKINAERESAKKAITESGYKSMIEKFTKTFDTNLKQFMNAIKASHYDPYISNLLMRLDFNGFYAENLLSQFEGFGGNSFAPSESVNMSNNDNSMF</sequence>
<dbReference type="InterPro" id="IPR040457">
    <property type="entry name" value="GCP_C"/>
</dbReference>
<dbReference type="GO" id="GO:0031122">
    <property type="term" value="P:cytoplasmic microtubule organization"/>
    <property type="evidence" value="ECO:0007669"/>
    <property type="project" value="TreeGrafter"/>
</dbReference>
<dbReference type="GO" id="GO:0051225">
    <property type="term" value="P:spindle assembly"/>
    <property type="evidence" value="ECO:0007669"/>
    <property type="project" value="TreeGrafter"/>
</dbReference>
<protein>
    <recommendedName>
        <fullName evidence="5">Spindle pole body component</fullName>
    </recommendedName>
</protein>
<evidence type="ECO:0000256" key="2">
    <source>
        <dbReference type="ARBA" id="ARBA00022490"/>
    </source>
</evidence>
<dbReference type="GO" id="GO:0000922">
    <property type="term" value="C:spindle pole"/>
    <property type="evidence" value="ECO:0007669"/>
    <property type="project" value="InterPro"/>
</dbReference>
<proteinExistence type="inferred from homology"/>
<keyword evidence="4 5" id="KW-0206">Cytoskeleton</keyword>
<keyword evidence="2 5" id="KW-0963">Cytoplasm</keyword>
<dbReference type="GO" id="GO:0043015">
    <property type="term" value="F:gamma-tubulin binding"/>
    <property type="evidence" value="ECO:0007669"/>
    <property type="project" value="InterPro"/>
</dbReference>
<evidence type="ECO:0000313" key="8">
    <source>
        <dbReference type="EMBL" id="CAI2383097.1"/>
    </source>
</evidence>
<keyword evidence="9" id="KW-1185">Reference proteome</keyword>
<dbReference type="PANTHER" id="PTHR19302">
    <property type="entry name" value="GAMMA TUBULIN COMPLEX PROTEIN"/>
    <property type="match status" value="1"/>
</dbReference>